<dbReference type="InterPro" id="IPR036249">
    <property type="entry name" value="Thioredoxin-like_sf"/>
</dbReference>
<evidence type="ECO:0000313" key="10">
    <source>
        <dbReference type="EnsemblPlants" id="AUR62005390-RA:cds"/>
    </source>
</evidence>
<dbReference type="SUPFAM" id="SSF52833">
    <property type="entry name" value="Thioredoxin-like"/>
    <property type="match status" value="3"/>
</dbReference>
<feature type="region of interest" description="Disordered" evidence="8">
    <location>
        <begin position="1"/>
        <end position="23"/>
    </location>
</feature>
<dbReference type="EnsemblPlants" id="AUR62005390-RA">
    <property type="protein sequence ID" value="AUR62005390-RA:cds"/>
    <property type="gene ID" value="AUR62005390"/>
</dbReference>
<dbReference type="EC" id="1.8.1.8" evidence="1"/>
<evidence type="ECO:0000259" key="9">
    <source>
        <dbReference type="PROSITE" id="PS51352"/>
    </source>
</evidence>
<keyword evidence="11" id="KW-1185">Reference proteome</keyword>
<keyword evidence="2" id="KW-0677">Repeat</keyword>
<evidence type="ECO:0000256" key="7">
    <source>
        <dbReference type="ARBA" id="ARBA00047804"/>
    </source>
</evidence>
<feature type="domain" description="Thioredoxin" evidence="9">
    <location>
        <begin position="65"/>
        <end position="224"/>
    </location>
</feature>
<keyword evidence="3" id="KW-0560">Oxidoreductase</keyword>
<evidence type="ECO:0000256" key="2">
    <source>
        <dbReference type="ARBA" id="ARBA00022737"/>
    </source>
</evidence>
<dbReference type="Gramene" id="AUR62005390-RA">
    <property type="protein sequence ID" value="AUR62005390-RA:cds"/>
    <property type="gene ID" value="AUR62005390"/>
</dbReference>
<reference evidence="10" key="1">
    <citation type="journal article" date="2017" name="Nature">
        <title>The genome of Chenopodium quinoa.</title>
        <authorList>
            <person name="Jarvis D.E."/>
            <person name="Ho Y.S."/>
            <person name="Lightfoot D.J."/>
            <person name="Schmoeckel S.M."/>
            <person name="Li B."/>
            <person name="Borm T.J.A."/>
            <person name="Ohyanagi H."/>
            <person name="Mineta K."/>
            <person name="Michell C.T."/>
            <person name="Saber N."/>
            <person name="Kharbatia N.M."/>
            <person name="Rupper R.R."/>
            <person name="Sharp A.R."/>
            <person name="Dally N."/>
            <person name="Boughton B.A."/>
            <person name="Woo Y.H."/>
            <person name="Gao G."/>
            <person name="Schijlen E.G.W.M."/>
            <person name="Guo X."/>
            <person name="Momin A.A."/>
            <person name="Negrao S."/>
            <person name="Al-Babili S."/>
            <person name="Gehring C."/>
            <person name="Roessner U."/>
            <person name="Jung C."/>
            <person name="Murphy K."/>
            <person name="Arold S.T."/>
            <person name="Gojobori T."/>
            <person name="van der Linden C.G."/>
            <person name="van Loo E.N."/>
            <person name="Jellen E.N."/>
            <person name="Maughan P.J."/>
            <person name="Tester M."/>
        </authorList>
    </citation>
    <scope>NUCLEOTIDE SEQUENCE [LARGE SCALE GENOMIC DNA]</scope>
    <source>
        <strain evidence="10">cv. PI 614886</strain>
    </source>
</reference>
<name>A0A803L0K2_CHEQI</name>
<reference evidence="10" key="2">
    <citation type="submission" date="2021-03" db="UniProtKB">
        <authorList>
            <consortium name="EnsemblPlants"/>
        </authorList>
    </citation>
    <scope>IDENTIFICATION</scope>
</reference>
<keyword evidence="4" id="KW-0520">NAD</keyword>
<dbReference type="Proteomes" id="UP000596660">
    <property type="component" value="Unplaced"/>
</dbReference>
<dbReference type="InterPro" id="IPR045870">
    <property type="entry name" value="TryX_NRX_thioredoxin_dom"/>
</dbReference>
<dbReference type="PANTHER" id="PTHR13871:SF104">
    <property type="entry name" value="NUCLEOREDOXIN 1 ISOFORM X1-RELATED"/>
    <property type="match status" value="1"/>
</dbReference>
<dbReference type="SUPFAM" id="SSF57889">
    <property type="entry name" value="Cysteine-rich domain"/>
    <property type="match status" value="1"/>
</dbReference>
<dbReference type="InterPro" id="IPR004146">
    <property type="entry name" value="DC1"/>
</dbReference>
<evidence type="ECO:0000256" key="4">
    <source>
        <dbReference type="ARBA" id="ARBA00023027"/>
    </source>
</evidence>
<dbReference type="AlphaFoldDB" id="A0A803L0K2"/>
<evidence type="ECO:0000256" key="1">
    <source>
        <dbReference type="ARBA" id="ARBA00012612"/>
    </source>
</evidence>
<protein>
    <recommendedName>
        <fullName evidence="1">protein-disulfide reductase</fullName>
        <ecNumber evidence="1">1.8.1.8</ecNumber>
    </recommendedName>
</protein>
<dbReference type="PROSITE" id="PS51352">
    <property type="entry name" value="THIOREDOXIN_2"/>
    <property type="match status" value="2"/>
</dbReference>
<proteinExistence type="inferred from homology"/>
<dbReference type="InterPro" id="IPR013766">
    <property type="entry name" value="Thioredoxin_domain"/>
</dbReference>
<evidence type="ECO:0000256" key="8">
    <source>
        <dbReference type="SAM" id="MobiDB-lite"/>
    </source>
</evidence>
<dbReference type="Pfam" id="PF03107">
    <property type="entry name" value="C1_2"/>
    <property type="match status" value="1"/>
</dbReference>
<dbReference type="CDD" id="cd03009">
    <property type="entry name" value="TryX_like_TryX_NRX"/>
    <property type="match status" value="1"/>
</dbReference>
<dbReference type="InterPro" id="IPR012336">
    <property type="entry name" value="Thioredoxin-like_fold"/>
</dbReference>
<sequence length="634" mass="72001">MGFRVNLGVRQSPRTSKLDTKTKPWSPNEDLFRVGLMIKNRLIGSTCFEVQAIPVNEPVGIFRNLEVKRSAAKAKTKAKDGVMHARWINTRTNVSIDILKGKKVGLYFAASWCGQCRRFTSVLVEAYNKLKSQEKDFEVVVITADEDDESFDKCFLKMPWLAIPFSDSKTCDNLDELFEVEEIPHLVILDENGKILTDNGVDIIHDYEAEGYPFTSERIKILKEQEEKARKEQTLKSILVSSSRDFVLSANGKKVSVSELEGNTVGLYFSLSSYRSCMNFTPVLVDVYKELKAKGEKFEIVLISLDDDEELFSQGLASMPWYSLPFKGKICVKLARYFNLSTLPTLVIVGPDGKTLHTNAKETIEDHGFEAYPFTSERFQELAQIEKARQEAQTLESILISGKQDFVIDTCGTKVPVSRLVGKNILLYFAAHWCPPCRAFLPKLVEAYQQIKAIDNNFEVIFISSDKDLTSFEEFFTAMPWLAIPFGDKREAYLSRIFKVFGAPKLVAIGSDGKTITTEARELIMVHGAKVYPFTNERLKEVESELEEMTKGWPEKVEHALHEEHTLLLIRRNVYKCDGCEEDGQLWSFNCEECDFDLHPKCALTEVNGFRDHNLKDHETSNAGWNDHVCVSVS</sequence>
<evidence type="ECO:0000256" key="3">
    <source>
        <dbReference type="ARBA" id="ARBA00023002"/>
    </source>
</evidence>
<feature type="domain" description="Thioredoxin" evidence="9">
    <location>
        <begin position="384"/>
        <end position="551"/>
    </location>
</feature>
<evidence type="ECO:0000313" key="11">
    <source>
        <dbReference type="Proteomes" id="UP000596660"/>
    </source>
</evidence>
<dbReference type="OMA" id="FLKMPWL"/>
<comment type="catalytic activity">
    <reaction evidence="6">
        <text>[protein]-dithiol + NAD(+) = [protein]-disulfide + NADH + H(+)</text>
        <dbReference type="Rhea" id="RHEA:18749"/>
        <dbReference type="Rhea" id="RHEA-COMP:10593"/>
        <dbReference type="Rhea" id="RHEA-COMP:10594"/>
        <dbReference type="ChEBI" id="CHEBI:15378"/>
        <dbReference type="ChEBI" id="CHEBI:29950"/>
        <dbReference type="ChEBI" id="CHEBI:50058"/>
        <dbReference type="ChEBI" id="CHEBI:57540"/>
        <dbReference type="ChEBI" id="CHEBI:57945"/>
        <dbReference type="EC" id="1.8.1.8"/>
    </reaction>
</comment>
<evidence type="ECO:0000256" key="5">
    <source>
        <dbReference type="ARBA" id="ARBA00025782"/>
    </source>
</evidence>
<evidence type="ECO:0000256" key="6">
    <source>
        <dbReference type="ARBA" id="ARBA00047388"/>
    </source>
</evidence>
<comment type="similarity">
    <text evidence="5">Belongs to the nucleoredoxin family.</text>
</comment>
<organism evidence="10 11">
    <name type="scientific">Chenopodium quinoa</name>
    <name type="common">Quinoa</name>
    <dbReference type="NCBI Taxonomy" id="63459"/>
    <lineage>
        <taxon>Eukaryota</taxon>
        <taxon>Viridiplantae</taxon>
        <taxon>Streptophyta</taxon>
        <taxon>Embryophyta</taxon>
        <taxon>Tracheophyta</taxon>
        <taxon>Spermatophyta</taxon>
        <taxon>Magnoliopsida</taxon>
        <taxon>eudicotyledons</taxon>
        <taxon>Gunneridae</taxon>
        <taxon>Pentapetalae</taxon>
        <taxon>Caryophyllales</taxon>
        <taxon>Chenopodiaceae</taxon>
        <taxon>Chenopodioideae</taxon>
        <taxon>Atripliceae</taxon>
        <taxon>Chenopodium</taxon>
    </lineage>
</organism>
<dbReference type="Gene3D" id="3.40.30.10">
    <property type="entry name" value="Glutaredoxin"/>
    <property type="match status" value="3"/>
</dbReference>
<accession>A0A803L0K2</accession>
<dbReference type="Pfam" id="PF13905">
    <property type="entry name" value="Thioredoxin_8"/>
    <property type="match status" value="3"/>
</dbReference>
<dbReference type="InterPro" id="IPR046349">
    <property type="entry name" value="C1-like_sf"/>
</dbReference>
<dbReference type="InterPro" id="IPR052259">
    <property type="entry name" value="Nucleoredoxin-like"/>
</dbReference>
<dbReference type="GO" id="GO:0004791">
    <property type="term" value="F:thioredoxin-disulfide reductase (NADPH) activity"/>
    <property type="evidence" value="ECO:0007669"/>
    <property type="project" value="InterPro"/>
</dbReference>
<dbReference type="PANTHER" id="PTHR13871">
    <property type="entry name" value="THIOREDOXIN"/>
    <property type="match status" value="1"/>
</dbReference>
<comment type="catalytic activity">
    <reaction evidence="7">
        <text>[protein]-dithiol + NADP(+) = [protein]-disulfide + NADPH + H(+)</text>
        <dbReference type="Rhea" id="RHEA:18753"/>
        <dbReference type="Rhea" id="RHEA-COMP:10593"/>
        <dbReference type="Rhea" id="RHEA-COMP:10594"/>
        <dbReference type="ChEBI" id="CHEBI:15378"/>
        <dbReference type="ChEBI" id="CHEBI:29950"/>
        <dbReference type="ChEBI" id="CHEBI:50058"/>
        <dbReference type="ChEBI" id="CHEBI:57783"/>
        <dbReference type="ChEBI" id="CHEBI:58349"/>
        <dbReference type="EC" id="1.8.1.8"/>
    </reaction>
</comment>